<dbReference type="KEGG" id="goy:GLS_c12620"/>
<accession>A0A067Z4G0</accession>
<dbReference type="Gene3D" id="3.90.1150.10">
    <property type="entry name" value="Aspartate Aminotransferase, domain 1"/>
    <property type="match status" value="1"/>
</dbReference>
<proteinExistence type="inferred from homology"/>
<dbReference type="PANTHER" id="PTHR43643:SF3">
    <property type="entry name" value="HISTIDINOL-PHOSPHATE AMINOTRANSFERASE"/>
    <property type="match status" value="1"/>
</dbReference>
<dbReference type="HOGENOM" id="CLU_017584_3_3_5"/>
<evidence type="ECO:0000256" key="5">
    <source>
        <dbReference type="ARBA" id="ARBA00022576"/>
    </source>
</evidence>
<comment type="similarity">
    <text evidence="3 9">Belongs to the class-II pyridoxal-phosphate-dependent aminotransferase family. Histidinol-phosphate aminotransferase subfamily.</text>
</comment>
<dbReference type="GO" id="GO:0030170">
    <property type="term" value="F:pyridoxal phosphate binding"/>
    <property type="evidence" value="ECO:0007669"/>
    <property type="project" value="InterPro"/>
</dbReference>
<dbReference type="InterPro" id="IPR005861">
    <property type="entry name" value="HisP_aminotrans"/>
</dbReference>
<keyword evidence="9" id="KW-0028">Amino-acid biosynthesis</keyword>
<reference evidence="11 12" key="1">
    <citation type="journal article" date="2015" name="Appl. Microbiol. Biotechnol.">
        <title>The consequence of an additional NADH dehydrogenase paralog on the growth of Gluconobacter oxydans DSM3504.</title>
        <authorList>
            <person name="Kostner D."/>
            <person name="Luchterhand B."/>
            <person name="Junker A."/>
            <person name="Volland S."/>
            <person name="Daniel R."/>
            <person name="Buchs J."/>
            <person name="Liebl W."/>
            <person name="Ehrenreich A."/>
        </authorList>
    </citation>
    <scope>NUCLEOTIDE SEQUENCE [LARGE SCALE GENOMIC DNA]</scope>
    <source>
        <strain evidence="11">DSM 3504</strain>
    </source>
</reference>
<dbReference type="Proteomes" id="UP000031656">
    <property type="component" value="Chromosome"/>
</dbReference>
<dbReference type="EC" id="2.6.1.9" evidence="9"/>
<keyword evidence="9" id="KW-0368">Histidine biosynthesis</keyword>
<dbReference type="CDD" id="cd00609">
    <property type="entry name" value="AAT_like"/>
    <property type="match status" value="1"/>
</dbReference>
<keyword evidence="7 9" id="KW-0663">Pyridoxal phosphate</keyword>
<dbReference type="InterPro" id="IPR015422">
    <property type="entry name" value="PyrdxlP-dep_Trfase_small"/>
</dbReference>
<dbReference type="GO" id="GO:0004400">
    <property type="term" value="F:histidinol-phosphate transaminase activity"/>
    <property type="evidence" value="ECO:0007669"/>
    <property type="project" value="UniProtKB-UniRule"/>
</dbReference>
<dbReference type="HAMAP" id="MF_01023">
    <property type="entry name" value="HisC_aminotrans_2"/>
    <property type="match status" value="1"/>
</dbReference>
<dbReference type="SUPFAM" id="SSF53383">
    <property type="entry name" value="PLP-dependent transferases"/>
    <property type="match status" value="1"/>
</dbReference>
<comment type="pathway">
    <text evidence="2 9">Amino-acid biosynthesis; L-histidine biosynthesis; L-histidine from 5-phospho-alpha-D-ribose 1-diphosphate: step 7/9.</text>
</comment>
<gene>
    <name evidence="11" type="primary">hisC1</name>
    <name evidence="9" type="synonym">hisC</name>
    <name evidence="11" type="ORF">GLS_c12620</name>
</gene>
<evidence type="ECO:0000256" key="4">
    <source>
        <dbReference type="ARBA" id="ARBA00011738"/>
    </source>
</evidence>
<evidence type="ECO:0000256" key="1">
    <source>
        <dbReference type="ARBA" id="ARBA00001933"/>
    </source>
</evidence>
<dbReference type="PANTHER" id="PTHR43643">
    <property type="entry name" value="HISTIDINOL-PHOSPHATE AMINOTRANSFERASE 2"/>
    <property type="match status" value="1"/>
</dbReference>
<evidence type="ECO:0000256" key="2">
    <source>
        <dbReference type="ARBA" id="ARBA00005011"/>
    </source>
</evidence>
<dbReference type="InterPro" id="IPR004839">
    <property type="entry name" value="Aminotransferase_I/II_large"/>
</dbReference>
<comment type="subunit">
    <text evidence="4 9">Homodimer.</text>
</comment>
<evidence type="ECO:0000256" key="3">
    <source>
        <dbReference type="ARBA" id="ARBA00007970"/>
    </source>
</evidence>
<dbReference type="AlphaFoldDB" id="A0A067Z4G0"/>
<sequence>MIPSHTAPSTFFPWSHRMNTAPECQTSPLSLARAEVRQLPVYNAGLSEDAVRAKYGIPRITKLGSNENPYGPSPAALEHWTEIASSLFRYPDASAEGLREELSRQTAIDTDRIVIGNGSEQIIRMICEAFLSPGDRLVTVLPSFGLHLIWPQMMGARADAIPMTADARFDLPRLHQAVTSGPLKVLMFSNPSNPVGCMMTGEAMQNLIDACPADTLIVIDEAYWEYARSSPDYADSLAILRKQSRPWMVLRTFSKAYGLAGLRVGYALTSDPGLTAVMTRVRDPFNSNSAALEMARLSLLDQEHMHKTVDATLVEGKALKAALEERGYFVAQSFANFLFFDARESASALAERLLEQGVIVKPWKEKGYENWIRVSIARPEDSQAFLEAFDRVRQPSHSSAA</sequence>
<feature type="modified residue" description="N6-(pyridoxal phosphate)lysine" evidence="9">
    <location>
        <position position="255"/>
    </location>
</feature>
<dbReference type="PROSITE" id="PS00599">
    <property type="entry name" value="AA_TRANSFER_CLASS_2"/>
    <property type="match status" value="1"/>
</dbReference>
<comment type="catalytic activity">
    <reaction evidence="8 9">
        <text>L-histidinol phosphate + 2-oxoglutarate = 3-(imidazol-4-yl)-2-oxopropyl phosphate + L-glutamate</text>
        <dbReference type="Rhea" id="RHEA:23744"/>
        <dbReference type="ChEBI" id="CHEBI:16810"/>
        <dbReference type="ChEBI" id="CHEBI:29985"/>
        <dbReference type="ChEBI" id="CHEBI:57766"/>
        <dbReference type="ChEBI" id="CHEBI:57980"/>
        <dbReference type="EC" id="2.6.1.9"/>
    </reaction>
</comment>
<keyword evidence="6 9" id="KW-0808">Transferase</keyword>
<dbReference type="InterPro" id="IPR001917">
    <property type="entry name" value="Aminotrans_II_pyridoxalP_BS"/>
</dbReference>
<feature type="domain" description="Aminotransferase class I/classII large" evidence="10">
    <location>
        <begin position="60"/>
        <end position="382"/>
    </location>
</feature>
<evidence type="ECO:0000313" key="11">
    <source>
        <dbReference type="EMBL" id="AHK71159.1"/>
    </source>
</evidence>
<evidence type="ECO:0000256" key="9">
    <source>
        <dbReference type="HAMAP-Rule" id="MF_01023"/>
    </source>
</evidence>
<keyword evidence="5 9" id="KW-0032">Aminotransferase</keyword>
<evidence type="ECO:0000256" key="7">
    <source>
        <dbReference type="ARBA" id="ARBA00022898"/>
    </source>
</evidence>
<evidence type="ECO:0000256" key="8">
    <source>
        <dbReference type="ARBA" id="ARBA00047481"/>
    </source>
</evidence>
<organism evidence="11 12">
    <name type="scientific">Gluconobacter oxydans DSM 3504</name>
    <dbReference type="NCBI Taxonomy" id="1288313"/>
    <lineage>
        <taxon>Bacteria</taxon>
        <taxon>Pseudomonadati</taxon>
        <taxon>Pseudomonadota</taxon>
        <taxon>Alphaproteobacteria</taxon>
        <taxon>Acetobacterales</taxon>
        <taxon>Acetobacteraceae</taxon>
        <taxon>Gluconobacter</taxon>
    </lineage>
</organism>
<dbReference type="InterPro" id="IPR050106">
    <property type="entry name" value="HistidinolP_aminotransfase"/>
</dbReference>
<dbReference type="InterPro" id="IPR015424">
    <property type="entry name" value="PyrdxlP-dep_Trfase"/>
</dbReference>
<dbReference type="Gene3D" id="3.40.640.10">
    <property type="entry name" value="Type I PLP-dependent aspartate aminotransferase-like (Major domain)"/>
    <property type="match status" value="1"/>
</dbReference>
<evidence type="ECO:0000313" key="12">
    <source>
        <dbReference type="Proteomes" id="UP000031656"/>
    </source>
</evidence>
<comment type="cofactor">
    <cofactor evidence="1 9">
        <name>pyridoxal 5'-phosphate</name>
        <dbReference type="ChEBI" id="CHEBI:597326"/>
    </cofactor>
</comment>
<dbReference type="UniPathway" id="UPA00031">
    <property type="reaction ID" value="UER00012"/>
</dbReference>
<dbReference type="GO" id="GO:0000105">
    <property type="term" value="P:L-histidine biosynthetic process"/>
    <property type="evidence" value="ECO:0007669"/>
    <property type="project" value="UniProtKB-UniRule"/>
</dbReference>
<dbReference type="EMBL" id="CP004373">
    <property type="protein sequence ID" value="AHK71159.1"/>
    <property type="molecule type" value="Genomic_DNA"/>
</dbReference>
<dbReference type="NCBIfam" id="NF003496">
    <property type="entry name" value="PRK05166.1"/>
    <property type="match status" value="1"/>
</dbReference>
<evidence type="ECO:0000259" key="10">
    <source>
        <dbReference type="Pfam" id="PF00155"/>
    </source>
</evidence>
<evidence type="ECO:0000256" key="6">
    <source>
        <dbReference type="ARBA" id="ARBA00022679"/>
    </source>
</evidence>
<dbReference type="Pfam" id="PF00155">
    <property type="entry name" value="Aminotran_1_2"/>
    <property type="match status" value="1"/>
</dbReference>
<name>A0A067Z4G0_GLUOY</name>
<protein>
    <recommendedName>
        <fullName evidence="9">Histidinol-phosphate aminotransferase</fullName>
        <ecNumber evidence="9">2.6.1.9</ecNumber>
    </recommendedName>
    <alternativeName>
        <fullName evidence="9">Imidazole acetol-phosphate transaminase</fullName>
    </alternativeName>
</protein>
<dbReference type="InterPro" id="IPR015421">
    <property type="entry name" value="PyrdxlP-dep_Trfase_major"/>
</dbReference>